<dbReference type="Pfam" id="PF04548">
    <property type="entry name" value="AIG1"/>
    <property type="match status" value="1"/>
</dbReference>
<sequence length="249" mass="28088">MHMSSEREAEQKSKRYRRVVFSRSSDPQTWTQFWMQISKSASGPAFESKLAYLIIVLIGKSGVGRSASGNTILGRAAFESKLDSEPVTTEISEQTENVLGNQISVVDTPGILESKDTEEKIKKFCQDLLQSSRPCLFLVVIRVGRFTEEDQKAVRAAMEVLGPRGMEKSYLLFTGGDMLEEGRTVEDFIFQDKKEGKLLEVVIKFAKRYHLFNNKDADEEQVRDLLMKSGHLRTQDQPDPPGSSLGMRN</sequence>
<dbReference type="STRING" id="8167.A0A484CN40"/>
<dbReference type="AlphaFoldDB" id="A0A484CN40"/>
<evidence type="ECO:0000256" key="4">
    <source>
        <dbReference type="SAM" id="MobiDB-lite"/>
    </source>
</evidence>
<name>A0A484CN40_PERFV</name>
<evidence type="ECO:0000313" key="6">
    <source>
        <dbReference type="EMBL" id="TDH05350.1"/>
    </source>
</evidence>
<evidence type="ECO:0000313" key="7">
    <source>
        <dbReference type="Proteomes" id="UP000295070"/>
    </source>
</evidence>
<dbReference type="PANTHER" id="PTHR10903">
    <property type="entry name" value="GTPASE, IMAP FAMILY MEMBER-RELATED"/>
    <property type="match status" value="1"/>
</dbReference>
<feature type="domain" description="AIG1-type G" evidence="5">
    <location>
        <begin position="50"/>
        <end position="249"/>
    </location>
</feature>
<protein>
    <recommendedName>
        <fullName evidence="5">AIG1-type G domain-containing protein</fullName>
    </recommendedName>
</protein>
<comment type="caution">
    <text evidence="6">The sequence shown here is derived from an EMBL/GenBank/DDBJ whole genome shotgun (WGS) entry which is preliminary data.</text>
</comment>
<proteinExistence type="inferred from homology"/>
<evidence type="ECO:0000256" key="3">
    <source>
        <dbReference type="ARBA" id="ARBA00023134"/>
    </source>
</evidence>
<reference evidence="6 7" key="1">
    <citation type="submission" date="2019-01" db="EMBL/GenBank/DDBJ databases">
        <title>A chromosome-scale genome assembly of the yellow perch, Perca flavescens.</title>
        <authorList>
            <person name="Feron R."/>
            <person name="Morvezen R."/>
            <person name="Bestin A."/>
            <person name="Haffray P."/>
            <person name="Klopp C."/>
            <person name="Zahm M."/>
            <person name="Cabau C."/>
            <person name="Roques C."/>
            <person name="Donnadieu C."/>
            <person name="Bouchez O."/>
            <person name="Christie M."/>
            <person name="Larson W."/>
            <person name="Guiguen Y."/>
        </authorList>
    </citation>
    <scope>NUCLEOTIDE SEQUENCE [LARGE SCALE GENOMIC DNA]</scope>
    <source>
        <strain evidence="6">YP-PL-M2</strain>
        <tissue evidence="6">Blood</tissue>
    </source>
</reference>
<keyword evidence="3" id="KW-0342">GTP-binding</keyword>
<organism evidence="6 7">
    <name type="scientific">Perca flavescens</name>
    <name type="common">American yellow perch</name>
    <name type="synonym">Morone flavescens</name>
    <dbReference type="NCBI Taxonomy" id="8167"/>
    <lineage>
        <taxon>Eukaryota</taxon>
        <taxon>Metazoa</taxon>
        <taxon>Chordata</taxon>
        <taxon>Craniata</taxon>
        <taxon>Vertebrata</taxon>
        <taxon>Euteleostomi</taxon>
        <taxon>Actinopterygii</taxon>
        <taxon>Neopterygii</taxon>
        <taxon>Teleostei</taxon>
        <taxon>Neoteleostei</taxon>
        <taxon>Acanthomorphata</taxon>
        <taxon>Eupercaria</taxon>
        <taxon>Perciformes</taxon>
        <taxon>Percoidei</taxon>
        <taxon>Percidae</taxon>
        <taxon>Percinae</taxon>
        <taxon>Perca</taxon>
    </lineage>
</organism>
<comment type="similarity">
    <text evidence="1">Belongs to the TRAFAC class TrmE-Era-EngA-EngB-Septin-like GTPase superfamily. AIG1/Toc34/Toc159-like paraseptin GTPase family. IAN subfamily.</text>
</comment>
<dbReference type="PANTHER" id="PTHR10903:SF170">
    <property type="entry name" value="GTPASE IMAP FAMILY MEMBER 7"/>
    <property type="match status" value="1"/>
</dbReference>
<gene>
    <name evidence="6" type="ORF">EPR50_G00143760</name>
</gene>
<evidence type="ECO:0000259" key="5">
    <source>
        <dbReference type="PROSITE" id="PS51720"/>
    </source>
</evidence>
<feature type="region of interest" description="Disordered" evidence="4">
    <location>
        <begin position="228"/>
        <end position="249"/>
    </location>
</feature>
<dbReference type="SUPFAM" id="SSF52540">
    <property type="entry name" value="P-loop containing nucleoside triphosphate hydrolases"/>
    <property type="match status" value="1"/>
</dbReference>
<accession>A0A484CN40</accession>
<dbReference type="GO" id="GO:0005525">
    <property type="term" value="F:GTP binding"/>
    <property type="evidence" value="ECO:0007669"/>
    <property type="project" value="UniProtKB-KW"/>
</dbReference>
<dbReference type="InterPro" id="IPR045058">
    <property type="entry name" value="GIMA/IAN/Toc"/>
</dbReference>
<dbReference type="Gene3D" id="3.40.50.300">
    <property type="entry name" value="P-loop containing nucleotide triphosphate hydrolases"/>
    <property type="match status" value="1"/>
</dbReference>
<dbReference type="Proteomes" id="UP000295070">
    <property type="component" value="Chromosome 13"/>
</dbReference>
<evidence type="ECO:0000256" key="1">
    <source>
        <dbReference type="ARBA" id="ARBA00008535"/>
    </source>
</evidence>
<dbReference type="PROSITE" id="PS51720">
    <property type="entry name" value="G_AIG1"/>
    <property type="match status" value="1"/>
</dbReference>
<dbReference type="EMBL" id="SCKG01000013">
    <property type="protein sequence ID" value="TDH05350.1"/>
    <property type="molecule type" value="Genomic_DNA"/>
</dbReference>
<dbReference type="InterPro" id="IPR006703">
    <property type="entry name" value="G_AIG1"/>
</dbReference>
<evidence type="ECO:0000256" key="2">
    <source>
        <dbReference type="ARBA" id="ARBA00022741"/>
    </source>
</evidence>
<keyword evidence="2" id="KW-0547">Nucleotide-binding</keyword>
<keyword evidence="7" id="KW-1185">Reference proteome</keyword>
<dbReference type="InterPro" id="IPR027417">
    <property type="entry name" value="P-loop_NTPase"/>
</dbReference>